<evidence type="ECO:0000313" key="2">
    <source>
        <dbReference type="EMBL" id="QIX02093.1"/>
    </source>
</evidence>
<evidence type="ECO:0000256" key="1">
    <source>
        <dbReference type="SAM" id="MobiDB-lite"/>
    </source>
</evidence>
<gene>
    <name evidence="2" type="ORF">AMS68_007610</name>
</gene>
<dbReference type="AlphaFoldDB" id="A0A6H0Y516"/>
<keyword evidence="3" id="KW-1185">Reference proteome</keyword>
<sequence>MPHKRRERTTRSKMKSKKALKKGAGERKPVAKVTSHPRGVTSRREPFANVQKLDSHIFCLFVGQETRTLMTLHTKLLSTATRDFFASQPLYHGWHVLDDDIDIAQIWRHYLYFGEVCSKQANAAEEWEWLTDAYLLGIAVKDEKFCNAVISALIDKQIETSMPTPSLETVCANSS</sequence>
<protein>
    <submittedName>
        <fullName evidence="2">Uncharacterized protein</fullName>
    </submittedName>
</protein>
<proteinExistence type="predicted"/>
<evidence type="ECO:0000313" key="3">
    <source>
        <dbReference type="Proteomes" id="UP000503462"/>
    </source>
</evidence>
<accession>A0A6H0Y516</accession>
<dbReference type="Proteomes" id="UP000503462">
    <property type="component" value="Chromosome 5"/>
</dbReference>
<organism evidence="2 3">
    <name type="scientific">Peltaster fructicola</name>
    <dbReference type="NCBI Taxonomy" id="286661"/>
    <lineage>
        <taxon>Eukaryota</taxon>
        <taxon>Fungi</taxon>
        <taxon>Dikarya</taxon>
        <taxon>Ascomycota</taxon>
        <taxon>Pezizomycotina</taxon>
        <taxon>Dothideomycetes</taxon>
        <taxon>Dothideomycetes incertae sedis</taxon>
        <taxon>Peltaster</taxon>
    </lineage>
</organism>
<dbReference type="OrthoDB" id="1022638at2759"/>
<feature type="region of interest" description="Disordered" evidence="1">
    <location>
        <begin position="1"/>
        <end position="44"/>
    </location>
</feature>
<reference evidence="2 3" key="1">
    <citation type="journal article" date="2016" name="Sci. Rep.">
        <title>Peltaster fructicola genome reveals evolution from an invasive phytopathogen to an ectophytic parasite.</title>
        <authorList>
            <person name="Xu C."/>
            <person name="Chen H."/>
            <person name="Gleason M.L."/>
            <person name="Xu J.R."/>
            <person name="Liu H."/>
            <person name="Zhang R."/>
            <person name="Sun G."/>
        </authorList>
    </citation>
    <scope>NUCLEOTIDE SEQUENCE [LARGE SCALE GENOMIC DNA]</scope>
    <source>
        <strain evidence="2 3">LNHT1506</strain>
    </source>
</reference>
<dbReference type="EMBL" id="CP051143">
    <property type="protein sequence ID" value="QIX02093.1"/>
    <property type="molecule type" value="Genomic_DNA"/>
</dbReference>
<feature type="compositionally biased region" description="Basic residues" evidence="1">
    <location>
        <begin position="1"/>
        <end position="21"/>
    </location>
</feature>
<name>A0A6H0Y516_9PEZI</name>